<evidence type="ECO:0000313" key="4">
    <source>
        <dbReference type="EMBL" id="MDQ0230905.1"/>
    </source>
</evidence>
<sequence length="190" mass="21657">MDTKATILQAAIELFKEKGFKGATTRAIAHKSGVNEVTIFRHFQNKEGLIKAAFEQTSYAPALSNIFEKHTSGILEQDLLHFSKVYQRFLKENSDLILISLQESSMAEYFAKEIIKIPRQLKEALITYFSKMQEEGKIIDTNLEAQALTFIWINFGYFQSSVKHQAEITSITEEEFFNTSISTFARGLTP</sequence>
<gene>
    <name evidence="4" type="ORF">J2S19_002162</name>
</gene>
<dbReference type="Proteomes" id="UP001234495">
    <property type="component" value="Unassembled WGS sequence"/>
</dbReference>
<dbReference type="Gene3D" id="1.10.357.10">
    <property type="entry name" value="Tetracycline Repressor, domain 2"/>
    <property type="match status" value="1"/>
</dbReference>
<proteinExistence type="predicted"/>
<dbReference type="SUPFAM" id="SSF46689">
    <property type="entry name" value="Homeodomain-like"/>
    <property type="match status" value="1"/>
</dbReference>
<keyword evidence="5" id="KW-1185">Reference proteome</keyword>
<dbReference type="InterPro" id="IPR050109">
    <property type="entry name" value="HTH-type_TetR-like_transc_reg"/>
</dbReference>
<accession>A0ABT9ZF53</accession>
<dbReference type="PROSITE" id="PS50977">
    <property type="entry name" value="HTH_TETR_2"/>
    <property type="match status" value="1"/>
</dbReference>
<dbReference type="InterPro" id="IPR001647">
    <property type="entry name" value="HTH_TetR"/>
</dbReference>
<dbReference type="Pfam" id="PF00440">
    <property type="entry name" value="TetR_N"/>
    <property type="match status" value="1"/>
</dbReference>
<name>A0ABT9ZF53_9BACI</name>
<dbReference type="PANTHER" id="PTHR30055:SF226">
    <property type="entry name" value="HTH-TYPE TRANSCRIPTIONAL REGULATOR PKSA"/>
    <property type="match status" value="1"/>
</dbReference>
<feature type="DNA-binding region" description="H-T-H motif" evidence="2">
    <location>
        <begin position="24"/>
        <end position="43"/>
    </location>
</feature>
<feature type="domain" description="HTH tetR-type" evidence="3">
    <location>
        <begin position="1"/>
        <end position="61"/>
    </location>
</feature>
<keyword evidence="1 2" id="KW-0238">DNA-binding</keyword>
<evidence type="ECO:0000256" key="1">
    <source>
        <dbReference type="ARBA" id="ARBA00023125"/>
    </source>
</evidence>
<dbReference type="EMBL" id="JAUSUD010000008">
    <property type="protein sequence ID" value="MDQ0230905.1"/>
    <property type="molecule type" value="Genomic_DNA"/>
</dbReference>
<dbReference type="PANTHER" id="PTHR30055">
    <property type="entry name" value="HTH-TYPE TRANSCRIPTIONAL REGULATOR RUTR"/>
    <property type="match status" value="1"/>
</dbReference>
<dbReference type="InterPro" id="IPR009057">
    <property type="entry name" value="Homeodomain-like_sf"/>
</dbReference>
<evidence type="ECO:0000313" key="5">
    <source>
        <dbReference type="Proteomes" id="UP001234495"/>
    </source>
</evidence>
<comment type="caution">
    <text evidence="4">The sequence shown here is derived from an EMBL/GenBank/DDBJ whole genome shotgun (WGS) entry which is preliminary data.</text>
</comment>
<organism evidence="4 5">
    <name type="scientific">Metabacillus malikii</name>
    <dbReference type="NCBI Taxonomy" id="1504265"/>
    <lineage>
        <taxon>Bacteria</taxon>
        <taxon>Bacillati</taxon>
        <taxon>Bacillota</taxon>
        <taxon>Bacilli</taxon>
        <taxon>Bacillales</taxon>
        <taxon>Bacillaceae</taxon>
        <taxon>Metabacillus</taxon>
    </lineage>
</organism>
<reference evidence="4 5" key="1">
    <citation type="submission" date="2023-07" db="EMBL/GenBank/DDBJ databases">
        <title>Genomic Encyclopedia of Type Strains, Phase IV (KMG-IV): sequencing the most valuable type-strain genomes for metagenomic binning, comparative biology and taxonomic classification.</title>
        <authorList>
            <person name="Goeker M."/>
        </authorList>
    </citation>
    <scope>NUCLEOTIDE SEQUENCE [LARGE SCALE GENOMIC DNA]</scope>
    <source>
        <strain evidence="4 5">DSM 29005</strain>
    </source>
</reference>
<dbReference type="PRINTS" id="PR00455">
    <property type="entry name" value="HTHTETR"/>
</dbReference>
<dbReference type="RefSeq" id="WP_307341029.1">
    <property type="nucleotide sequence ID" value="NZ_JAUSUD010000008.1"/>
</dbReference>
<evidence type="ECO:0000256" key="2">
    <source>
        <dbReference type="PROSITE-ProRule" id="PRU00335"/>
    </source>
</evidence>
<evidence type="ECO:0000259" key="3">
    <source>
        <dbReference type="PROSITE" id="PS50977"/>
    </source>
</evidence>
<protein>
    <submittedName>
        <fullName evidence="4">AcrR family transcriptional regulator</fullName>
    </submittedName>
</protein>